<feature type="region of interest" description="Disordered" evidence="1">
    <location>
        <begin position="423"/>
        <end position="447"/>
    </location>
</feature>
<evidence type="ECO:0000313" key="2">
    <source>
        <dbReference type="EMBL" id="EKD19885.1"/>
    </source>
</evidence>
<dbReference type="GeneID" id="18757772"/>
<reference evidence="2 3" key="1">
    <citation type="journal article" date="2012" name="BMC Genomics">
        <title>Sequencing the genome of Marssonina brunnea reveals fungus-poplar co-evolution.</title>
        <authorList>
            <person name="Zhu S."/>
            <person name="Cao Y.-Z."/>
            <person name="Jiang C."/>
            <person name="Tan B.-Y."/>
            <person name="Wang Z."/>
            <person name="Feng S."/>
            <person name="Zhang L."/>
            <person name="Su X.-H."/>
            <person name="Brejova B."/>
            <person name="Vinar T."/>
            <person name="Xu M."/>
            <person name="Wang M.-X."/>
            <person name="Zhang S.-G."/>
            <person name="Huang M.-R."/>
            <person name="Wu R."/>
            <person name="Zhou Y."/>
        </authorList>
    </citation>
    <scope>NUCLEOTIDE SEQUENCE [LARGE SCALE GENOMIC DNA]</scope>
    <source>
        <strain evidence="2 3">MB_m1</strain>
    </source>
</reference>
<evidence type="ECO:0000313" key="3">
    <source>
        <dbReference type="Proteomes" id="UP000006753"/>
    </source>
</evidence>
<organism evidence="2 3">
    <name type="scientific">Marssonina brunnea f. sp. multigermtubi (strain MB_m1)</name>
    <name type="common">Marssonina leaf spot fungus</name>
    <dbReference type="NCBI Taxonomy" id="1072389"/>
    <lineage>
        <taxon>Eukaryota</taxon>
        <taxon>Fungi</taxon>
        <taxon>Dikarya</taxon>
        <taxon>Ascomycota</taxon>
        <taxon>Pezizomycotina</taxon>
        <taxon>Leotiomycetes</taxon>
        <taxon>Helotiales</taxon>
        <taxon>Drepanopezizaceae</taxon>
        <taxon>Drepanopeziza</taxon>
    </lineage>
</organism>
<accession>K1WQG4</accession>
<gene>
    <name evidence="2" type="ORF">MBM_01837</name>
</gene>
<protein>
    <submittedName>
        <fullName evidence="2">Uncharacterized protein</fullName>
    </submittedName>
</protein>
<feature type="region of interest" description="Disordered" evidence="1">
    <location>
        <begin position="220"/>
        <end position="355"/>
    </location>
</feature>
<dbReference type="EMBL" id="JH921430">
    <property type="protein sequence ID" value="EKD19885.1"/>
    <property type="molecule type" value="Genomic_DNA"/>
</dbReference>
<feature type="compositionally biased region" description="Basic and acidic residues" evidence="1">
    <location>
        <begin position="239"/>
        <end position="256"/>
    </location>
</feature>
<evidence type="ECO:0000256" key="1">
    <source>
        <dbReference type="SAM" id="MobiDB-lite"/>
    </source>
</evidence>
<dbReference type="Proteomes" id="UP000006753">
    <property type="component" value="Unassembled WGS sequence"/>
</dbReference>
<dbReference type="HOGENOM" id="CLU_553242_0_0_1"/>
<dbReference type="OrthoDB" id="4630416at2759"/>
<feature type="compositionally biased region" description="Basic and acidic residues" evidence="1">
    <location>
        <begin position="338"/>
        <end position="351"/>
    </location>
</feature>
<dbReference type="eggNOG" id="ENOG502SUTT">
    <property type="taxonomic scope" value="Eukaryota"/>
</dbReference>
<dbReference type="AlphaFoldDB" id="K1WQG4"/>
<keyword evidence="3" id="KW-1185">Reference proteome</keyword>
<proteinExistence type="predicted"/>
<dbReference type="KEGG" id="mbe:MBM_01837"/>
<dbReference type="InParanoid" id="K1WQG4"/>
<dbReference type="OMA" id="AQCAFRG"/>
<sequence>MADLHPIVIPPLAYTYKSIKFTCSGEGLYKDGYLYDPNAEKLIPPKTPKAVAGSRELEKKPVAFWKAQCAFRGLNQTGAIADLQLRLREAKKKILPELKNAETELNKEFKKKNNAARNESWKSLKTVEQKAKENPRKFLTEAFPKGTTGRPANLDIIVLKIGADDRYAVTNAAESMGLEAVSVDAPWTSNKKPFPDRWVIIGRTRDAVWNLMREIEREVERSKHEFAAEKANNPPKGSSKPDAHKTSTTTLKKEAKSTASSKPPVPKASTAPVKKDGRLNSAPKVKQESKSSPAPKARQEGQLVNPPRAVARAASPHRKDSAPKSERSTAKQTVSKNVVRDYHAPSSHKNEPLGPVVDYSWEVCGSFEITCPAIDEQWGGQGNHSMKLDLHFETKHGKRQFYGVFDFLVVAGIMRFEKPIPVSKTDNKMESSKKRKRDEPDEDGDIQMDMYPEFTGDDSGDYTEKVFFLGSSDKPTARRPIWRYRWRGLAGRGGGIQVGSDRAVRSMTFSQKGNHLSGSFKCDLLPEFYFEGVKVRSRPGNEHADPEALWVNAIEAAHEYAGGWEW</sequence>
<name>K1WQG4_MARBU</name>
<feature type="compositionally biased region" description="Basic and acidic residues" evidence="1">
    <location>
        <begin position="317"/>
        <end position="329"/>
    </location>
</feature>